<dbReference type="InterPro" id="IPR036281">
    <property type="entry name" value="SinR/SinI_dimer_dom_sf"/>
</dbReference>
<evidence type="ECO:0000313" key="2">
    <source>
        <dbReference type="EMBL" id="TWI58119.1"/>
    </source>
</evidence>
<dbReference type="OrthoDB" id="2913333at2"/>
<protein>
    <submittedName>
        <fullName evidence="2">Anti-repressor SinI</fullName>
    </submittedName>
</protein>
<sequence length="42" mass="5001">MIDKKEKLDYEWVNLILEAKQLGLTIEDIKDYFELGKLKTNT</sequence>
<dbReference type="GO" id="GO:0006355">
    <property type="term" value="P:regulation of DNA-templated transcription"/>
    <property type="evidence" value="ECO:0007669"/>
    <property type="project" value="InterPro"/>
</dbReference>
<proteinExistence type="predicted"/>
<accession>A0A562QN04</accession>
<dbReference type="GO" id="GO:0046983">
    <property type="term" value="F:protein dimerization activity"/>
    <property type="evidence" value="ECO:0007669"/>
    <property type="project" value="InterPro"/>
</dbReference>
<comment type="caution">
    <text evidence="2">The sequence shown here is derived from an EMBL/GenBank/DDBJ whole genome shotgun (WGS) entry which is preliminary data.</text>
</comment>
<dbReference type="EMBL" id="VLKZ01000003">
    <property type="protein sequence ID" value="TWI58119.1"/>
    <property type="molecule type" value="Genomic_DNA"/>
</dbReference>
<gene>
    <name evidence="2" type="ORF">IQ10_01450</name>
</gene>
<dbReference type="PROSITE" id="PS51500">
    <property type="entry name" value="SIN"/>
    <property type="match status" value="1"/>
</dbReference>
<dbReference type="Pfam" id="PF08671">
    <property type="entry name" value="SinI"/>
    <property type="match status" value="1"/>
</dbReference>
<organism evidence="2 3">
    <name type="scientific">Halalkalibacter nanhaiisediminis</name>
    <dbReference type="NCBI Taxonomy" id="688079"/>
    <lineage>
        <taxon>Bacteria</taxon>
        <taxon>Bacillati</taxon>
        <taxon>Bacillota</taxon>
        <taxon>Bacilli</taxon>
        <taxon>Bacillales</taxon>
        <taxon>Bacillaceae</taxon>
        <taxon>Halalkalibacter</taxon>
    </lineage>
</organism>
<evidence type="ECO:0000259" key="1">
    <source>
        <dbReference type="PROSITE" id="PS51500"/>
    </source>
</evidence>
<feature type="domain" description="Sin" evidence="1">
    <location>
        <begin position="1"/>
        <end position="37"/>
    </location>
</feature>
<dbReference type="InterPro" id="IPR010981">
    <property type="entry name" value="SinR/SinI_dimer_dom"/>
</dbReference>
<dbReference type="AlphaFoldDB" id="A0A562QN04"/>
<dbReference type="SUPFAM" id="SSF47406">
    <property type="entry name" value="SinR repressor dimerisation domain-like"/>
    <property type="match status" value="1"/>
</dbReference>
<name>A0A562QN04_9BACI</name>
<dbReference type="Proteomes" id="UP000315711">
    <property type="component" value="Unassembled WGS sequence"/>
</dbReference>
<reference evidence="2 3" key="1">
    <citation type="journal article" date="2015" name="Stand. Genomic Sci.">
        <title>Genomic Encyclopedia of Bacterial and Archaeal Type Strains, Phase III: the genomes of soil and plant-associated and newly described type strains.</title>
        <authorList>
            <person name="Whitman W.B."/>
            <person name="Woyke T."/>
            <person name="Klenk H.P."/>
            <person name="Zhou Y."/>
            <person name="Lilburn T.G."/>
            <person name="Beck B.J."/>
            <person name="De Vos P."/>
            <person name="Vandamme P."/>
            <person name="Eisen J.A."/>
            <person name="Garrity G."/>
            <person name="Hugenholtz P."/>
            <person name="Kyrpides N.C."/>
        </authorList>
    </citation>
    <scope>NUCLEOTIDE SEQUENCE [LARGE SCALE GENOMIC DNA]</scope>
    <source>
        <strain evidence="2 3">CGMCC 1.10116</strain>
    </source>
</reference>
<keyword evidence="3" id="KW-1185">Reference proteome</keyword>
<evidence type="ECO:0000313" key="3">
    <source>
        <dbReference type="Proteomes" id="UP000315711"/>
    </source>
</evidence>
<dbReference type="RefSeq" id="WP_144449775.1">
    <property type="nucleotide sequence ID" value="NZ_VLKZ01000003.1"/>
</dbReference>